<dbReference type="RefSeq" id="WP_425344328.1">
    <property type="nucleotide sequence ID" value="NZ_JBGUBD010000002.1"/>
</dbReference>
<name>A0ABV4U1C8_9BACT</name>
<dbReference type="InterPro" id="IPR000683">
    <property type="entry name" value="Gfo/Idh/MocA-like_OxRdtase_N"/>
</dbReference>
<evidence type="ECO:0000313" key="4">
    <source>
        <dbReference type="EMBL" id="MFA9477403.1"/>
    </source>
</evidence>
<feature type="domain" description="Gfo/Idh/MocA-like oxidoreductase N-terminal" evidence="2">
    <location>
        <begin position="4"/>
        <end position="118"/>
    </location>
</feature>
<comment type="caution">
    <text evidence="4">The sequence shown here is derived from an EMBL/GenBank/DDBJ whole genome shotgun (WGS) entry which is preliminary data.</text>
</comment>
<dbReference type="Pfam" id="PF22725">
    <property type="entry name" value="GFO_IDH_MocA_C3"/>
    <property type="match status" value="1"/>
</dbReference>
<dbReference type="Proteomes" id="UP001575105">
    <property type="component" value="Unassembled WGS sequence"/>
</dbReference>
<dbReference type="Pfam" id="PF01408">
    <property type="entry name" value="GFO_IDH_MocA"/>
    <property type="match status" value="1"/>
</dbReference>
<evidence type="ECO:0000256" key="1">
    <source>
        <dbReference type="ARBA" id="ARBA00023002"/>
    </source>
</evidence>
<keyword evidence="1" id="KW-0560">Oxidoreductase</keyword>
<dbReference type="SUPFAM" id="SSF55347">
    <property type="entry name" value="Glyceraldehyde-3-phosphate dehydrogenase-like, C-terminal domain"/>
    <property type="match status" value="1"/>
</dbReference>
<evidence type="ECO:0000259" key="3">
    <source>
        <dbReference type="Pfam" id="PF22725"/>
    </source>
</evidence>
<dbReference type="InterPro" id="IPR055170">
    <property type="entry name" value="GFO_IDH_MocA-like_dom"/>
</dbReference>
<dbReference type="PANTHER" id="PTHR43818">
    <property type="entry name" value="BCDNA.GH03377"/>
    <property type="match status" value="1"/>
</dbReference>
<dbReference type="Gene3D" id="3.30.360.10">
    <property type="entry name" value="Dihydrodipicolinate Reductase, domain 2"/>
    <property type="match status" value="1"/>
</dbReference>
<dbReference type="InterPro" id="IPR036291">
    <property type="entry name" value="NAD(P)-bd_dom_sf"/>
</dbReference>
<dbReference type="EMBL" id="JBGUBD010000002">
    <property type="protein sequence ID" value="MFA9477403.1"/>
    <property type="molecule type" value="Genomic_DNA"/>
</dbReference>
<keyword evidence="5" id="KW-1185">Reference proteome</keyword>
<dbReference type="PANTHER" id="PTHR43818:SF11">
    <property type="entry name" value="BCDNA.GH03377"/>
    <property type="match status" value="1"/>
</dbReference>
<dbReference type="InterPro" id="IPR050463">
    <property type="entry name" value="Gfo/Idh/MocA_oxidrdct_glycsds"/>
</dbReference>
<protein>
    <submittedName>
        <fullName evidence="4">Gfo/Idh/MocA family protein</fullName>
    </submittedName>
</protein>
<evidence type="ECO:0000313" key="5">
    <source>
        <dbReference type="Proteomes" id="UP001575105"/>
    </source>
</evidence>
<evidence type="ECO:0000259" key="2">
    <source>
        <dbReference type="Pfam" id="PF01408"/>
    </source>
</evidence>
<sequence>MDPVKIGIIGCGNISNQYLELARQFPILDIAACADLNLDAARAQAEKYNVPQACTVEQLLADDRIELVINLTIPAAHASVALKTIEARKHVYNEKPLAVTVDEANQMLAAAEQKQVRIGCAPDTFLGTAHQACRKAIDEGVIGRPVAATAFMLCRGHETWHPSPAFYYKVGGGPMFDMGPYYLTALINLLGPIARVTGSAGIQIDPRTITSQPLNGQTIDVETPDHVAGTIEFAQGAIGTIITSFAAAHSPHDRRHPITIFGTEGTMQVPDPNNFDGSVLVCGVADKEWREVTVEHDHPNGRSLGVADMAHAIRDRRPHRASGEIAFAVLAAMQGFLTAADTGQAQTLDTSYDRPAMLGLGLSDGVLTEPASAAK</sequence>
<organism evidence="4 5">
    <name type="scientific">Natronomicrosphaera hydrolytica</name>
    <dbReference type="NCBI Taxonomy" id="3242702"/>
    <lineage>
        <taxon>Bacteria</taxon>
        <taxon>Pseudomonadati</taxon>
        <taxon>Planctomycetota</taxon>
        <taxon>Phycisphaerae</taxon>
        <taxon>Phycisphaerales</taxon>
        <taxon>Phycisphaeraceae</taxon>
        <taxon>Natronomicrosphaera</taxon>
    </lineage>
</organism>
<gene>
    <name evidence="4" type="ORF">ACERK3_03740</name>
</gene>
<dbReference type="Gene3D" id="3.40.50.720">
    <property type="entry name" value="NAD(P)-binding Rossmann-like Domain"/>
    <property type="match status" value="1"/>
</dbReference>
<reference evidence="4 5" key="1">
    <citation type="submission" date="2024-08" db="EMBL/GenBank/DDBJ databases">
        <title>Whole-genome sequencing of halo(alkali)philic microorganisms from hypersaline lakes.</title>
        <authorList>
            <person name="Sorokin D.Y."/>
            <person name="Merkel A.Y."/>
            <person name="Messina E."/>
            <person name="Yakimov M."/>
        </authorList>
    </citation>
    <scope>NUCLEOTIDE SEQUENCE [LARGE SCALE GENOMIC DNA]</scope>
    <source>
        <strain evidence="4 5">AB-hyl4</strain>
    </source>
</reference>
<proteinExistence type="predicted"/>
<accession>A0ABV4U1C8</accession>
<dbReference type="SUPFAM" id="SSF51735">
    <property type="entry name" value="NAD(P)-binding Rossmann-fold domains"/>
    <property type="match status" value="1"/>
</dbReference>
<feature type="domain" description="GFO/IDH/MocA-like oxidoreductase" evidence="3">
    <location>
        <begin position="130"/>
        <end position="267"/>
    </location>
</feature>